<feature type="non-terminal residue" evidence="1">
    <location>
        <position position="1"/>
    </location>
</feature>
<protein>
    <submittedName>
        <fullName evidence="1">Uncharacterized protein</fullName>
    </submittedName>
</protein>
<dbReference type="EMBL" id="ML976662">
    <property type="protein sequence ID" value="KAF1977904.1"/>
    <property type="molecule type" value="Genomic_DNA"/>
</dbReference>
<gene>
    <name evidence="1" type="ORF">BU23DRAFT_452201</name>
</gene>
<dbReference type="Proteomes" id="UP000800036">
    <property type="component" value="Unassembled WGS sequence"/>
</dbReference>
<dbReference type="OrthoDB" id="4621856at2759"/>
<evidence type="ECO:0000313" key="2">
    <source>
        <dbReference type="Proteomes" id="UP000800036"/>
    </source>
</evidence>
<sequence>LNTLKKSRIKDAYKFIDFRRIPYYYNNIFSYYGILAKDNIEANRTYYNSILTAEKRGRPLKLFLKDLERANKYL</sequence>
<accession>A0A6A5VKT4</accession>
<evidence type="ECO:0000313" key="1">
    <source>
        <dbReference type="EMBL" id="KAF1977904.1"/>
    </source>
</evidence>
<name>A0A6A5VKT4_9PLEO</name>
<keyword evidence="2" id="KW-1185">Reference proteome</keyword>
<reference evidence="1" key="1">
    <citation type="journal article" date="2020" name="Stud. Mycol.">
        <title>101 Dothideomycetes genomes: a test case for predicting lifestyles and emergence of pathogens.</title>
        <authorList>
            <person name="Haridas S."/>
            <person name="Albert R."/>
            <person name="Binder M."/>
            <person name="Bloem J."/>
            <person name="Labutti K."/>
            <person name="Salamov A."/>
            <person name="Andreopoulos B."/>
            <person name="Baker S."/>
            <person name="Barry K."/>
            <person name="Bills G."/>
            <person name="Bluhm B."/>
            <person name="Cannon C."/>
            <person name="Castanera R."/>
            <person name="Culley D."/>
            <person name="Daum C."/>
            <person name="Ezra D."/>
            <person name="Gonzalez J."/>
            <person name="Henrissat B."/>
            <person name="Kuo A."/>
            <person name="Liang C."/>
            <person name="Lipzen A."/>
            <person name="Lutzoni F."/>
            <person name="Magnuson J."/>
            <person name="Mondo S."/>
            <person name="Nolan M."/>
            <person name="Ohm R."/>
            <person name="Pangilinan J."/>
            <person name="Park H.-J."/>
            <person name="Ramirez L."/>
            <person name="Alfaro M."/>
            <person name="Sun H."/>
            <person name="Tritt A."/>
            <person name="Yoshinaga Y."/>
            <person name="Zwiers L.-H."/>
            <person name="Turgeon B."/>
            <person name="Goodwin S."/>
            <person name="Spatafora J."/>
            <person name="Crous P."/>
            <person name="Grigoriev I."/>
        </authorList>
    </citation>
    <scope>NUCLEOTIDE SEQUENCE</scope>
    <source>
        <strain evidence="1">CBS 107.79</strain>
    </source>
</reference>
<proteinExistence type="predicted"/>
<organism evidence="1 2">
    <name type="scientific">Bimuria novae-zelandiae CBS 107.79</name>
    <dbReference type="NCBI Taxonomy" id="1447943"/>
    <lineage>
        <taxon>Eukaryota</taxon>
        <taxon>Fungi</taxon>
        <taxon>Dikarya</taxon>
        <taxon>Ascomycota</taxon>
        <taxon>Pezizomycotina</taxon>
        <taxon>Dothideomycetes</taxon>
        <taxon>Pleosporomycetidae</taxon>
        <taxon>Pleosporales</taxon>
        <taxon>Massarineae</taxon>
        <taxon>Didymosphaeriaceae</taxon>
        <taxon>Bimuria</taxon>
    </lineage>
</organism>
<dbReference type="AlphaFoldDB" id="A0A6A5VKT4"/>